<reference evidence="2" key="1">
    <citation type="submission" date="2022-06" db="EMBL/GenBank/DDBJ databases">
        <authorList>
            <person name="Ping M."/>
        </authorList>
    </citation>
    <scope>NUCLEOTIDE SEQUENCE</scope>
    <source>
        <strain evidence="2">JCM11759T</strain>
    </source>
</reference>
<dbReference type="Gene3D" id="1.10.3210.10">
    <property type="entry name" value="Hypothetical protein af1432"/>
    <property type="match status" value="1"/>
</dbReference>
<evidence type="ECO:0000313" key="2">
    <source>
        <dbReference type="EMBL" id="USY17457.1"/>
    </source>
</evidence>
<keyword evidence="3" id="KW-1185">Reference proteome</keyword>
<evidence type="ECO:0000313" key="3">
    <source>
        <dbReference type="Proteomes" id="UP001055940"/>
    </source>
</evidence>
<dbReference type="RefSeq" id="WP_254417027.1">
    <property type="nucleotide sequence ID" value="NZ_BAAAJB010000069.1"/>
</dbReference>
<dbReference type="EMBL" id="CP099837">
    <property type="protein sequence ID" value="USY17457.1"/>
    <property type="molecule type" value="Genomic_DNA"/>
</dbReference>
<sequence>MRIVEWAERTAEALLSNVGTRLAHVRCAARRAGHAAPALPVQDRELLVAAALVHDIGYAPPLVNTGFHPLDGARWLRDQGADDRLVCLVAHHTGAAFEAERRGLSDQLKAYTREESATADALWYADLTSGPAGEATTFEERVNEILTRYEPGSVVHESVTAARPFLAAAVERTKERLAAYPR</sequence>
<gene>
    <name evidence="2" type="ORF">NE857_19145</name>
</gene>
<dbReference type="Proteomes" id="UP001055940">
    <property type="component" value="Chromosome"/>
</dbReference>
<dbReference type="Pfam" id="PF01966">
    <property type="entry name" value="HD"/>
    <property type="match status" value="1"/>
</dbReference>
<accession>A0ABY5D2N5</accession>
<protein>
    <submittedName>
        <fullName evidence="2">HD domain-containing protein</fullName>
    </submittedName>
</protein>
<name>A0ABY5D2N5_9ACTN</name>
<evidence type="ECO:0000259" key="1">
    <source>
        <dbReference type="Pfam" id="PF01966"/>
    </source>
</evidence>
<proteinExistence type="predicted"/>
<feature type="domain" description="HD" evidence="1">
    <location>
        <begin position="22"/>
        <end position="105"/>
    </location>
</feature>
<dbReference type="SUPFAM" id="SSF109604">
    <property type="entry name" value="HD-domain/PDEase-like"/>
    <property type="match status" value="1"/>
</dbReference>
<organism evidence="2 3">
    <name type="scientific">Nocardiopsis exhalans</name>
    <dbReference type="NCBI Taxonomy" id="163604"/>
    <lineage>
        <taxon>Bacteria</taxon>
        <taxon>Bacillati</taxon>
        <taxon>Actinomycetota</taxon>
        <taxon>Actinomycetes</taxon>
        <taxon>Streptosporangiales</taxon>
        <taxon>Nocardiopsidaceae</taxon>
        <taxon>Nocardiopsis</taxon>
    </lineage>
</organism>
<dbReference type="InterPro" id="IPR006674">
    <property type="entry name" value="HD_domain"/>
</dbReference>